<evidence type="ECO:0000313" key="15">
    <source>
        <dbReference type="EMBL" id="JAB64177.1"/>
    </source>
</evidence>
<reference evidence="15" key="1">
    <citation type="submission" date="2013-07" db="EMBL/GenBank/DDBJ databases">
        <title>Midgut Transcriptome Profiling of Anoplphora glabripennis, a Lignocellulose Degrading, Wood-Boring Cerambycid.</title>
        <authorList>
            <person name="Scully E.D."/>
            <person name="Hoover K."/>
            <person name="Carlson J.E."/>
            <person name="Tien M."/>
            <person name="Geib S.M."/>
        </authorList>
    </citation>
    <scope>NUCLEOTIDE SEQUENCE</scope>
</reference>
<evidence type="ECO:0000256" key="6">
    <source>
        <dbReference type="ARBA" id="ARBA00022692"/>
    </source>
</evidence>
<dbReference type="OrthoDB" id="427096at2759"/>
<comment type="similarity">
    <text evidence="3 12">Belongs to the glycosyltransferase 10 family.</text>
</comment>
<name>V5GRE2_ANOGL</name>
<dbReference type="Pfam" id="PF00852">
    <property type="entry name" value="Glyco_transf_10"/>
    <property type="match status" value="1"/>
</dbReference>
<accession>V5GRE2</accession>
<dbReference type="Gene3D" id="3.40.50.11660">
    <property type="entry name" value="Glycosyl transferase family 10, C-terminal domain"/>
    <property type="match status" value="1"/>
</dbReference>
<organism evidence="15">
    <name type="scientific">Anoplophora glabripennis</name>
    <name type="common">Asian longhorn beetle</name>
    <name type="synonym">Anoplophora nobilis</name>
    <dbReference type="NCBI Taxonomy" id="217634"/>
    <lineage>
        <taxon>Eukaryota</taxon>
        <taxon>Metazoa</taxon>
        <taxon>Ecdysozoa</taxon>
        <taxon>Arthropoda</taxon>
        <taxon>Hexapoda</taxon>
        <taxon>Insecta</taxon>
        <taxon>Pterygota</taxon>
        <taxon>Neoptera</taxon>
        <taxon>Endopterygota</taxon>
        <taxon>Coleoptera</taxon>
        <taxon>Polyphaga</taxon>
        <taxon>Cucujiformia</taxon>
        <taxon>Chrysomeloidea</taxon>
        <taxon>Cerambycidae</taxon>
        <taxon>Lamiinae</taxon>
        <taxon>Lamiini</taxon>
        <taxon>Anoplophora</taxon>
    </lineage>
</organism>
<dbReference type="PROSITE" id="PS00018">
    <property type="entry name" value="EF_HAND_1"/>
    <property type="match status" value="1"/>
</dbReference>
<keyword evidence="5 12" id="KW-0808">Transferase</keyword>
<evidence type="ECO:0000259" key="14">
    <source>
        <dbReference type="Pfam" id="PF17039"/>
    </source>
</evidence>
<evidence type="ECO:0000256" key="9">
    <source>
        <dbReference type="ARBA" id="ARBA00023034"/>
    </source>
</evidence>
<dbReference type="InterPro" id="IPR031481">
    <property type="entry name" value="Glyco_tran_10_N"/>
</dbReference>
<dbReference type="AlphaFoldDB" id="V5GRE2"/>
<dbReference type="PANTHER" id="PTHR48438:SF1">
    <property type="entry name" value="ALPHA-(1,3)-FUCOSYLTRANSFERASE C-RELATED"/>
    <property type="match status" value="1"/>
</dbReference>
<keyword evidence="7" id="KW-0735">Signal-anchor</keyword>
<gene>
    <name evidence="15" type="primary">FUCTC</name>
</gene>
<dbReference type="EC" id="2.4.1.-" evidence="12"/>
<evidence type="ECO:0000256" key="3">
    <source>
        <dbReference type="ARBA" id="ARBA00008919"/>
    </source>
</evidence>
<dbReference type="InterPro" id="IPR001503">
    <property type="entry name" value="Glyco_trans_10"/>
</dbReference>
<dbReference type="GeneID" id="108917118"/>
<dbReference type="UniPathway" id="UPA00378"/>
<keyword evidence="9 12" id="KW-0333">Golgi apparatus</keyword>
<evidence type="ECO:0000256" key="7">
    <source>
        <dbReference type="ARBA" id="ARBA00022968"/>
    </source>
</evidence>
<dbReference type="Pfam" id="PF17039">
    <property type="entry name" value="Glyco_tran_10_N"/>
    <property type="match status" value="1"/>
</dbReference>
<evidence type="ECO:0000256" key="8">
    <source>
        <dbReference type="ARBA" id="ARBA00022989"/>
    </source>
</evidence>
<protein>
    <recommendedName>
        <fullName evidence="12">Fucosyltransferase</fullName>
        <ecNumber evidence="12">2.4.1.-</ecNumber>
    </recommendedName>
</protein>
<keyword evidence="4 12" id="KW-0328">Glycosyltransferase</keyword>
<evidence type="ECO:0000256" key="4">
    <source>
        <dbReference type="ARBA" id="ARBA00022676"/>
    </source>
</evidence>
<evidence type="ECO:0000259" key="13">
    <source>
        <dbReference type="Pfam" id="PF00852"/>
    </source>
</evidence>
<keyword evidence="11" id="KW-0325">Glycoprotein</keyword>
<evidence type="ECO:0000256" key="11">
    <source>
        <dbReference type="ARBA" id="ARBA00023180"/>
    </source>
</evidence>
<comment type="pathway">
    <text evidence="2">Protein modification; protein glycosylation.</text>
</comment>
<dbReference type="InterPro" id="IPR038577">
    <property type="entry name" value="GT10-like_C_sf"/>
</dbReference>
<dbReference type="SUPFAM" id="SSF53756">
    <property type="entry name" value="UDP-Glycosyltransferase/glycogen phosphorylase"/>
    <property type="match status" value="1"/>
</dbReference>
<dbReference type="GO" id="GO:0032580">
    <property type="term" value="C:Golgi cisterna membrane"/>
    <property type="evidence" value="ECO:0007669"/>
    <property type="project" value="UniProtKB-SubCell"/>
</dbReference>
<sequence length="372" mass="43610">MRRNTSLYLVPAVIFSLLLLQYCYYSSDFKRMYANNFKCVINDIKRTPDNVPYKNILYWTGTFGQADFSLGYGSKIFEGCEVSNCFATDNRCYLPVDQFDALLFHGWEYIWEIQDKPENRSQAQVYIYVNQEPPPNTPKWIGSDNFFNWTMTYRLDSDIAYTYGMYKNFTTNYKMPTVEEVQQKSRKIAWMVSNCNPPSNRKKLYEKLSKYFPIDVYGACGTMSCPREDSNGCYDLIARNYKFYLAFENSVCVDYVTEKMFYSLKSDFIPIVYGGANYSKFAPPNSVIDVSKFSSVEELAKYLKSVDEDPNKYLSYFEWKKHYIVKTDKKNALCDICKKLNEPLVHKSYDIEKWWNDGICKAGDDLPKIIFT</sequence>
<proteinExistence type="inferred from homology"/>
<evidence type="ECO:0000256" key="2">
    <source>
        <dbReference type="ARBA" id="ARBA00004922"/>
    </source>
</evidence>
<dbReference type="PANTHER" id="PTHR48438">
    <property type="entry name" value="ALPHA-(1,3)-FUCOSYLTRANSFERASE C-RELATED"/>
    <property type="match status" value="1"/>
</dbReference>
<dbReference type="InterPro" id="IPR018247">
    <property type="entry name" value="EF_Hand_1_Ca_BS"/>
</dbReference>
<evidence type="ECO:0000256" key="5">
    <source>
        <dbReference type="ARBA" id="ARBA00022679"/>
    </source>
</evidence>
<evidence type="ECO:0000256" key="12">
    <source>
        <dbReference type="RuleBase" id="RU003832"/>
    </source>
</evidence>
<feature type="transmembrane region" description="Helical" evidence="12">
    <location>
        <begin position="6"/>
        <end position="25"/>
    </location>
</feature>
<feature type="domain" description="Fucosyltransferase C-terminal" evidence="13">
    <location>
        <begin position="182"/>
        <end position="354"/>
    </location>
</feature>
<keyword evidence="6 12" id="KW-0812">Transmembrane</keyword>
<feature type="domain" description="Fucosyltransferase N-terminal" evidence="14">
    <location>
        <begin position="54"/>
        <end position="164"/>
    </location>
</feature>
<keyword evidence="8 12" id="KW-1133">Transmembrane helix</keyword>
<dbReference type="FunFam" id="3.40.50.11660:FF:000006">
    <property type="entry name" value="Alpha-(1,3)-fucosyltransferase C"/>
    <property type="match status" value="1"/>
</dbReference>
<dbReference type="InterPro" id="IPR055270">
    <property type="entry name" value="Glyco_tran_10_C"/>
</dbReference>
<comment type="subcellular location">
    <subcellularLocation>
        <location evidence="1 12">Golgi apparatus</location>
        <location evidence="1 12">Golgi stack membrane</location>
        <topology evidence="1 12">Single-pass type II membrane protein</topology>
    </subcellularLocation>
</comment>
<evidence type="ECO:0000256" key="10">
    <source>
        <dbReference type="ARBA" id="ARBA00023136"/>
    </source>
</evidence>
<dbReference type="GO" id="GO:0008417">
    <property type="term" value="F:fucosyltransferase activity"/>
    <property type="evidence" value="ECO:0007669"/>
    <property type="project" value="InterPro"/>
</dbReference>
<keyword evidence="10 12" id="KW-0472">Membrane</keyword>
<dbReference type="EMBL" id="GALX01004289">
    <property type="protein sequence ID" value="JAB64177.1"/>
    <property type="molecule type" value="Transcribed_RNA"/>
</dbReference>
<dbReference type="KEGG" id="agb:108917118"/>
<evidence type="ECO:0000256" key="1">
    <source>
        <dbReference type="ARBA" id="ARBA00004447"/>
    </source>
</evidence>